<organism evidence="1 2">
    <name type="scientific">Weissella cibaria</name>
    <dbReference type="NCBI Taxonomy" id="137591"/>
    <lineage>
        <taxon>Bacteria</taxon>
        <taxon>Bacillati</taxon>
        <taxon>Bacillota</taxon>
        <taxon>Bacilli</taxon>
        <taxon>Lactobacillales</taxon>
        <taxon>Lactobacillaceae</taxon>
        <taxon>Weissella</taxon>
    </lineage>
</organism>
<accession>A0A1X4JJL4</accession>
<dbReference type="AlphaFoldDB" id="A0A1X4JJL4"/>
<proteinExistence type="predicted"/>
<reference evidence="1 2" key="1">
    <citation type="submission" date="2017-04" db="EMBL/GenBank/DDBJ databases">
        <title>The genome sequence of Weissella cibaria isolated from wild Drosophila.</title>
        <authorList>
            <person name="Ricks N.J."/>
            <person name="Carroll C."/>
            <person name="Walters A."/>
            <person name="Newell P.D."/>
            <person name="Chaston J.M."/>
        </authorList>
    </citation>
    <scope>NUCLEOTIDE SEQUENCE [LARGE SCALE GENOMIC DNA]</scope>
    <source>
        <strain evidence="1 2">DmW_103</strain>
    </source>
</reference>
<gene>
    <name evidence="1" type="ORF">B9D04_09665</name>
</gene>
<evidence type="ECO:0000313" key="1">
    <source>
        <dbReference type="EMBL" id="OSP88848.1"/>
    </source>
</evidence>
<dbReference type="EMBL" id="NDXJ01000015">
    <property type="protein sequence ID" value="OSP88848.1"/>
    <property type="molecule type" value="Genomic_DNA"/>
</dbReference>
<protein>
    <submittedName>
        <fullName evidence="1">Uncharacterized protein</fullName>
    </submittedName>
</protein>
<evidence type="ECO:0000313" key="2">
    <source>
        <dbReference type="Proteomes" id="UP000193588"/>
    </source>
</evidence>
<comment type="caution">
    <text evidence="1">The sequence shown here is derived from an EMBL/GenBank/DDBJ whole genome shotgun (WGS) entry which is preliminary data.</text>
</comment>
<name>A0A1X4JJL4_9LACO</name>
<dbReference type="Proteomes" id="UP000193588">
    <property type="component" value="Unassembled WGS sequence"/>
</dbReference>
<sequence length="104" mass="11714">MKSKNQLIYKIIHARLGNDAHVGISADSSVTLLITNSDFISAVHKMDINKQLLAFQHHLVRTDSETAALNRVVDCMRECQLITRPRSISMIHPIDDSKVLFTTN</sequence>
<dbReference type="RefSeq" id="WP_085639707.1">
    <property type="nucleotide sequence ID" value="NZ_NDXJ01000015.1"/>
</dbReference>